<proteinExistence type="predicted"/>
<organism evidence="2 3">
    <name type="scientific">Phyllosticta citribraziliensis</name>
    <dbReference type="NCBI Taxonomy" id="989973"/>
    <lineage>
        <taxon>Eukaryota</taxon>
        <taxon>Fungi</taxon>
        <taxon>Dikarya</taxon>
        <taxon>Ascomycota</taxon>
        <taxon>Pezizomycotina</taxon>
        <taxon>Dothideomycetes</taxon>
        <taxon>Dothideomycetes incertae sedis</taxon>
        <taxon>Botryosphaeriales</taxon>
        <taxon>Phyllostictaceae</taxon>
        <taxon>Phyllosticta</taxon>
    </lineage>
</organism>
<protein>
    <submittedName>
        <fullName evidence="2">Uncharacterized protein</fullName>
    </submittedName>
</protein>
<dbReference type="EMBL" id="JBBPEH010000011">
    <property type="protein sequence ID" value="KAK7532339.1"/>
    <property type="molecule type" value="Genomic_DNA"/>
</dbReference>
<evidence type="ECO:0000313" key="3">
    <source>
        <dbReference type="Proteomes" id="UP001360953"/>
    </source>
</evidence>
<feature type="compositionally biased region" description="Low complexity" evidence="1">
    <location>
        <begin position="164"/>
        <end position="178"/>
    </location>
</feature>
<feature type="compositionally biased region" description="Polar residues" evidence="1">
    <location>
        <begin position="16"/>
        <end position="32"/>
    </location>
</feature>
<feature type="region of interest" description="Disordered" evidence="1">
    <location>
        <begin position="155"/>
        <end position="207"/>
    </location>
</feature>
<feature type="region of interest" description="Disordered" evidence="1">
    <location>
        <begin position="1"/>
        <end position="73"/>
    </location>
</feature>
<dbReference type="RefSeq" id="XP_066652007.1">
    <property type="nucleotide sequence ID" value="XM_066793644.1"/>
</dbReference>
<reference evidence="2 3" key="1">
    <citation type="submission" date="2024-04" db="EMBL/GenBank/DDBJ databases">
        <title>Phyllosticta paracitricarpa is synonymous to the EU quarantine fungus P. citricarpa based on phylogenomic analyses.</title>
        <authorList>
            <consortium name="Lawrence Berkeley National Laboratory"/>
            <person name="Van ingen-buijs V.A."/>
            <person name="Van westerhoven A.C."/>
            <person name="Haridas S."/>
            <person name="Skiadas P."/>
            <person name="Martin F."/>
            <person name="Groenewald J.Z."/>
            <person name="Crous P.W."/>
            <person name="Seidl M.F."/>
        </authorList>
    </citation>
    <scope>NUCLEOTIDE SEQUENCE [LARGE SCALE GENOMIC DNA]</scope>
    <source>
        <strain evidence="2 3">CPC 17464</strain>
    </source>
</reference>
<name>A0ABR1LCI1_9PEZI</name>
<keyword evidence="3" id="KW-1185">Reference proteome</keyword>
<evidence type="ECO:0000256" key="1">
    <source>
        <dbReference type="SAM" id="MobiDB-lite"/>
    </source>
</evidence>
<dbReference type="GeneID" id="92026550"/>
<sequence>MPLGSYARAAHRPSTRQHSANSTHQGDSSRSTSKTKHQARTHDPTSLPISPGRPSAEHSAPLIGPARCRPPAQMKSVGAPARWLWRFSAWEGVCVSASSQRSTTRRLLRGKREAGRLRRCRLVSVPVPVSVCQGVSASASVSQCQSVPAHMPATAQGGLQSGTSGRAAPDAAAISSSAVPLPPNSRSAEVTTTTTTPPPPPHSKRENPSVCVGWLAGWLAGSLLARLRPAPSAIQSQASYATRLLGRGGMVGVGRDEPTSTTGDERRVTIIATEEQHQHQGGPTQTQSNRNKLVDERPSRFHTRRPPSFGLARLLHFSYSDAGGSGIPGWIVRSTRPSQT</sequence>
<accession>A0ABR1LCI1</accession>
<evidence type="ECO:0000313" key="2">
    <source>
        <dbReference type="EMBL" id="KAK7532339.1"/>
    </source>
</evidence>
<comment type="caution">
    <text evidence="2">The sequence shown here is derived from an EMBL/GenBank/DDBJ whole genome shotgun (WGS) entry which is preliminary data.</text>
</comment>
<dbReference type="Proteomes" id="UP001360953">
    <property type="component" value="Unassembled WGS sequence"/>
</dbReference>
<gene>
    <name evidence="2" type="ORF">J3D65DRAFT_103122</name>
</gene>